<accession>A0ABQ3TQ30</accession>
<keyword evidence="5" id="KW-1185">Reference proteome</keyword>
<comment type="caution">
    <text evidence="4">The sequence shown here is derived from an EMBL/GenBank/DDBJ whole genome shotgun (WGS) entry which is preliminary data.</text>
</comment>
<gene>
    <name evidence="3" type="ORF">Sspor_05940</name>
    <name evidence="4" type="ORF">Sspor_80900</name>
</gene>
<name>A0ABQ3TQ30_9ACTN</name>
<organism evidence="4 5">
    <name type="scientific">Streptomyces spororaveus</name>
    <dbReference type="NCBI Taxonomy" id="284039"/>
    <lineage>
        <taxon>Bacteria</taxon>
        <taxon>Bacillati</taxon>
        <taxon>Actinomycetota</taxon>
        <taxon>Actinomycetes</taxon>
        <taxon>Kitasatosporales</taxon>
        <taxon>Streptomycetaceae</taxon>
        <taxon>Streptomyces</taxon>
    </lineage>
</organism>
<evidence type="ECO:0000256" key="1">
    <source>
        <dbReference type="ARBA" id="ARBA00023125"/>
    </source>
</evidence>
<dbReference type="EMBL" id="BNED01000005">
    <property type="protein sequence ID" value="GHI75033.1"/>
    <property type="molecule type" value="Genomic_DNA"/>
</dbReference>
<dbReference type="Gene3D" id="1.10.150.130">
    <property type="match status" value="1"/>
</dbReference>
<proteinExistence type="predicted"/>
<dbReference type="InterPro" id="IPR010998">
    <property type="entry name" value="Integrase_recombinase_N"/>
</dbReference>
<dbReference type="RefSeq" id="WP_308295773.1">
    <property type="nucleotide sequence ID" value="NZ_BAAATO010000056.1"/>
</dbReference>
<protein>
    <submittedName>
        <fullName evidence="4">Uncharacterized protein</fullName>
    </submittedName>
</protein>
<keyword evidence="1" id="KW-0238">DNA-binding</keyword>
<evidence type="ECO:0000256" key="2">
    <source>
        <dbReference type="SAM" id="MobiDB-lite"/>
    </source>
</evidence>
<dbReference type="Proteomes" id="UP000608522">
    <property type="component" value="Unassembled WGS sequence"/>
</dbReference>
<evidence type="ECO:0000313" key="3">
    <source>
        <dbReference type="EMBL" id="GHI75033.1"/>
    </source>
</evidence>
<evidence type="ECO:0000313" key="4">
    <source>
        <dbReference type="EMBL" id="GHI82529.1"/>
    </source>
</evidence>
<reference evidence="4" key="2">
    <citation type="submission" date="2024-05" db="EMBL/GenBank/DDBJ databases">
        <title>Whole genome shotgun sequence of Streptomyces spororaveus NBRC 15456.</title>
        <authorList>
            <person name="Komaki H."/>
            <person name="Tamura T."/>
        </authorList>
    </citation>
    <scope>NUCLEOTIDE SEQUENCE</scope>
    <source>
        <strain evidence="4 5">NBRC 15456</strain>
    </source>
</reference>
<evidence type="ECO:0000313" key="5">
    <source>
        <dbReference type="Proteomes" id="UP000608522"/>
    </source>
</evidence>
<dbReference type="EMBL" id="BNED01000005">
    <property type="protein sequence ID" value="GHI82529.1"/>
    <property type="molecule type" value="Genomic_DNA"/>
</dbReference>
<feature type="region of interest" description="Disordered" evidence="2">
    <location>
        <begin position="162"/>
        <end position="206"/>
    </location>
</feature>
<feature type="region of interest" description="Disordered" evidence="2">
    <location>
        <begin position="102"/>
        <end position="123"/>
    </location>
</feature>
<feature type="compositionally biased region" description="Low complexity" evidence="2">
    <location>
        <begin position="184"/>
        <end position="198"/>
    </location>
</feature>
<reference evidence="5" key="1">
    <citation type="submission" date="2023-07" db="EMBL/GenBank/DDBJ databases">
        <title>Whole genome shotgun sequence of Streptomyces spororaveus NBRC 15456.</title>
        <authorList>
            <person name="Komaki H."/>
            <person name="Tamura T."/>
        </authorList>
    </citation>
    <scope>NUCLEOTIDE SEQUENCE [LARGE SCALE GENOMIC DNA]</scope>
    <source>
        <strain evidence="5">NBRC 15456</strain>
    </source>
</reference>
<sequence length="206" mass="22654">MPKDLRRELIEGRHDVPRIGLVVHLLRKFPPYAVVDAAGVLVAPAESYLKDLALGDNSPATCRSYAYDLLRWFRLLWLLDVDWEEATEADAAAMVGWLRTAKNPQRHRSNPSAPPPGSVNTRTGKQYLKAGYAPSTIKASTPSTGTTAAARWPTRFRNRCSADGPWPIEARTNRRRCTAGADCGSGPHRSSRGRSPTRCGTSCSRP</sequence>